<evidence type="ECO:0000313" key="4">
    <source>
        <dbReference type="Proteomes" id="UP000070366"/>
    </source>
</evidence>
<gene>
    <name evidence="3" type="ORF">HMPREF3293_00832</name>
</gene>
<evidence type="ECO:0000313" key="3">
    <source>
        <dbReference type="EMBL" id="KXK66096.1"/>
    </source>
</evidence>
<dbReference type="PANTHER" id="PTHR43329">
    <property type="entry name" value="EPOXIDE HYDROLASE"/>
    <property type="match status" value="1"/>
</dbReference>
<dbReference type="InterPro" id="IPR029058">
    <property type="entry name" value="AB_hydrolase_fold"/>
</dbReference>
<accession>A0A136Q6A5</accession>
<evidence type="ECO:0000256" key="1">
    <source>
        <dbReference type="ARBA" id="ARBA00022801"/>
    </source>
</evidence>
<dbReference type="InterPro" id="IPR000073">
    <property type="entry name" value="AB_hydrolase_1"/>
</dbReference>
<dbReference type="OrthoDB" id="9776303at2"/>
<proteinExistence type="predicted"/>
<dbReference type="EMBL" id="LSZW01000047">
    <property type="protein sequence ID" value="KXK66096.1"/>
    <property type="molecule type" value="Genomic_DNA"/>
</dbReference>
<dbReference type="SUPFAM" id="SSF53474">
    <property type="entry name" value="alpha/beta-Hydrolases"/>
    <property type="match status" value="1"/>
</dbReference>
<dbReference type="GO" id="GO:0016787">
    <property type="term" value="F:hydrolase activity"/>
    <property type="evidence" value="ECO:0007669"/>
    <property type="project" value="UniProtKB-KW"/>
</dbReference>
<dbReference type="Gene3D" id="3.40.50.1820">
    <property type="entry name" value="alpha/beta hydrolase"/>
    <property type="match status" value="1"/>
</dbReference>
<keyword evidence="4" id="KW-1185">Reference proteome</keyword>
<evidence type="ECO:0000259" key="2">
    <source>
        <dbReference type="Pfam" id="PF00561"/>
    </source>
</evidence>
<keyword evidence="1" id="KW-0378">Hydrolase</keyword>
<dbReference type="KEGG" id="cmiu:B1H56_01185"/>
<dbReference type="Pfam" id="PF00561">
    <property type="entry name" value="Abhydrolase_1"/>
    <property type="match status" value="1"/>
</dbReference>
<dbReference type="InterPro" id="IPR000639">
    <property type="entry name" value="Epox_hydrolase-like"/>
</dbReference>
<feature type="domain" description="AB hydrolase-1" evidence="2">
    <location>
        <begin position="34"/>
        <end position="183"/>
    </location>
</feature>
<dbReference type="PATRIC" id="fig|626937.4.peg.816"/>
<dbReference type="AlphaFoldDB" id="A0A136Q6A5"/>
<comment type="caution">
    <text evidence="3">The sequence shown here is derived from an EMBL/GenBank/DDBJ whole genome shotgun (WGS) entry which is preliminary data.</text>
</comment>
<dbReference type="Proteomes" id="UP000070366">
    <property type="component" value="Unassembled WGS sequence"/>
</dbReference>
<sequence>MKQDILDFQGNKVTHSRKTCNGVRLHYYTAGQGPALILLHGVPKTSYYWRKLIPILTEKYTVVCPDLRGLGDSNRPKDGYDMMTMADDIVSLADQLGIDKFYLTGEDWGAACGYCIAKKYPDRVMKFAYIEMLLPGFGLEEWSHLTPENVEGNRWLWHINFYNVPAFPEALITGRERIYFDQFLKNEALDCNIPDDAMDEYIRCYSKPDSIRSMCEIYRATFQDAEWNLEAAKEKLKMPVLALGGREFIFEEVEREMKLVAEDVTSVVLDYGHQMAEECPELLASELDQFFGE</sequence>
<dbReference type="PRINTS" id="PR00412">
    <property type="entry name" value="EPOXHYDRLASE"/>
</dbReference>
<reference evidence="3 4" key="1">
    <citation type="submission" date="2016-02" db="EMBL/GenBank/DDBJ databases">
        <authorList>
            <person name="Wen L."/>
            <person name="He K."/>
            <person name="Yang H."/>
        </authorList>
    </citation>
    <scope>NUCLEOTIDE SEQUENCE [LARGE SCALE GENOMIC DNA]</scope>
    <source>
        <strain evidence="3 4">DSM 22607</strain>
    </source>
</reference>
<protein>
    <submittedName>
        <fullName evidence="3">Putative lipid-phosphate phosphatase</fullName>
    </submittedName>
</protein>
<name>A0A136Q6A5_9FIRM</name>
<dbReference type="STRING" id="626937.HMPREF3293_00832"/>
<dbReference type="RefSeq" id="WP_066520119.1">
    <property type="nucleotide sequence ID" value="NZ_CABMOF010000003.1"/>
</dbReference>
<organism evidence="3 4">
    <name type="scientific">Christensenella minuta</name>
    <dbReference type="NCBI Taxonomy" id="626937"/>
    <lineage>
        <taxon>Bacteria</taxon>
        <taxon>Bacillati</taxon>
        <taxon>Bacillota</taxon>
        <taxon>Clostridia</taxon>
        <taxon>Christensenellales</taxon>
        <taxon>Christensenellaceae</taxon>
        <taxon>Christensenella</taxon>
    </lineage>
</organism>